<evidence type="ECO:0000313" key="1">
    <source>
        <dbReference type="EMBL" id="KKL78303.1"/>
    </source>
</evidence>
<feature type="non-terminal residue" evidence="1">
    <location>
        <position position="235"/>
    </location>
</feature>
<comment type="caution">
    <text evidence="1">The sequence shown here is derived from an EMBL/GenBank/DDBJ whole genome shotgun (WGS) entry which is preliminary data.</text>
</comment>
<dbReference type="AlphaFoldDB" id="A0A0F9EVZ6"/>
<protein>
    <submittedName>
        <fullName evidence="1">Uncharacterized protein</fullName>
    </submittedName>
</protein>
<gene>
    <name evidence="1" type="ORF">LCGC14_2026220</name>
</gene>
<reference evidence="1" key="1">
    <citation type="journal article" date="2015" name="Nature">
        <title>Complex archaea that bridge the gap between prokaryotes and eukaryotes.</title>
        <authorList>
            <person name="Spang A."/>
            <person name="Saw J.H."/>
            <person name="Jorgensen S.L."/>
            <person name="Zaremba-Niedzwiedzka K."/>
            <person name="Martijn J."/>
            <person name="Lind A.E."/>
            <person name="van Eijk R."/>
            <person name="Schleper C."/>
            <person name="Guy L."/>
            <person name="Ettema T.J."/>
        </authorList>
    </citation>
    <scope>NUCLEOTIDE SEQUENCE</scope>
</reference>
<accession>A0A0F9EVZ6</accession>
<dbReference type="EMBL" id="LAZR01023501">
    <property type="protein sequence ID" value="KKL78303.1"/>
    <property type="molecule type" value="Genomic_DNA"/>
</dbReference>
<organism evidence="1">
    <name type="scientific">marine sediment metagenome</name>
    <dbReference type="NCBI Taxonomy" id="412755"/>
    <lineage>
        <taxon>unclassified sequences</taxon>
        <taxon>metagenomes</taxon>
        <taxon>ecological metagenomes</taxon>
    </lineage>
</organism>
<sequence>MALGDTVDPIFTGLTIGGKKLMDILGLDPITNIGEGKFNPIPIGGQIVSKLFRGVFGGGPGRNREAGAILKARGDALVPLFNQVNQGLEDLGLPQIGQHFRTRFGEKGPARDAGHSRSIQDFQANLAQSFISFIDTTKTEMDAFMKNNPGGLAMDFAREVQTRFSRELEQQRIKNQPKAPHGKSPIEIGDLARLALNFTGGAKPLRFRSGQAGGFTFAEQAKEQDLIIPPGFTSK</sequence>
<proteinExistence type="predicted"/>
<name>A0A0F9EVZ6_9ZZZZ</name>